<dbReference type="SUPFAM" id="SSF52980">
    <property type="entry name" value="Restriction endonuclease-like"/>
    <property type="match status" value="1"/>
</dbReference>
<organism evidence="2 3">
    <name type="scientific">Aurantiacibacter xanthus</name>
    <dbReference type="NCBI Taxonomy" id="1784712"/>
    <lineage>
        <taxon>Bacteria</taxon>
        <taxon>Pseudomonadati</taxon>
        <taxon>Pseudomonadota</taxon>
        <taxon>Alphaproteobacteria</taxon>
        <taxon>Sphingomonadales</taxon>
        <taxon>Erythrobacteraceae</taxon>
        <taxon>Aurantiacibacter</taxon>
    </lineage>
</organism>
<sequence length="465" mass="50754">WAREDGRALSAFIEQWRLHAREVPVAFAPDKLPRVLRDLFDQVAVRPQFGGHPRVAIYGLLEARMTRADLVICGGLNEGTWPPAPASDPLLAPAVLRALGVPGADFRIGLAAHDLAGALGAPEVVLTRARRDVSGPAIPSRFLLRVRALLGGDLAAAASDEQTLRLARELDPAPMEIAPYPVPAPMPSADQRRQDISVTQLDRLRSDPFEFYARKIMRLEELKPLDAEPDAAWQGTLAHAILEGWHKGEGAIEALAEQHLAEMHAHPLMRALWKPRLVRALQWIVAQIGADPQRQPLPNGIEAKGEMHVAGIRIHGKADRIDRMADGTLAIVDYKTGGPPTGPTVENGYALQLGTLGLIARDGGFTGIAGDPTAFEYWSLGKAKVKDHPTGFGYVTTPLKVGAKRSGILPEEFLPEAERFLHDALDRWILGDEPFTAGLNPDAPGYNTYDHLMRLGEWQGRGDER</sequence>
<feature type="non-terminal residue" evidence="2">
    <location>
        <position position="1"/>
    </location>
</feature>
<keyword evidence="3" id="KW-1185">Reference proteome</keyword>
<dbReference type="InterPro" id="IPR038726">
    <property type="entry name" value="PDDEXK_AddAB-type"/>
</dbReference>
<dbReference type="InterPro" id="IPR011335">
    <property type="entry name" value="Restrct_endonuc-II-like"/>
</dbReference>
<evidence type="ECO:0000313" key="2">
    <source>
        <dbReference type="EMBL" id="RIV91928.1"/>
    </source>
</evidence>
<feature type="domain" description="PD-(D/E)XK endonuclease-like" evidence="1">
    <location>
        <begin position="196"/>
        <end position="428"/>
    </location>
</feature>
<gene>
    <name evidence="2" type="ORF">D2V17_02140</name>
</gene>
<evidence type="ECO:0000313" key="3">
    <source>
        <dbReference type="Proteomes" id="UP000265366"/>
    </source>
</evidence>
<evidence type="ECO:0000259" key="1">
    <source>
        <dbReference type="Pfam" id="PF12705"/>
    </source>
</evidence>
<dbReference type="EMBL" id="QXFM01000014">
    <property type="protein sequence ID" value="RIV91928.1"/>
    <property type="molecule type" value="Genomic_DNA"/>
</dbReference>
<dbReference type="Gene3D" id="3.90.320.10">
    <property type="match status" value="1"/>
</dbReference>
<dbReference type="Pfam" id="PF12705">
    <property type="entry name" value="PDDEXK_1"/>
    <property type="match status" value="1"/>
</dbReference>
<reference evidence="2 3" key="1">
    <citation type="submission" date="2018-08" db="EMBL/GenBank/DDBJ databases">
        <title>Erythrobacter zhengii sp.nov., a bacterium isolated from deep-sea sediment.</title>
        <authorList>
            <person name="Fang C."/>
            <person name="Wu Y.-H."/>
            <person name="Sun C."/>
            <person name="Wang H."/>
            <person name="Cheng H."/>
            <person name="Meng F.-X."/>
            <person name="Wang C.-S."/>
            <person name="Xu X.-W."/>
        </authorList>
    </citation>
    <scope>NUCLEOTIDE SEQUENCE [LARGE SCALE GENOMIC DNA]</scope>
    <source>
        <strain evidence="2 3">CCTCC AB 2015396</strain>
    </source>
</reference>
<accession>A0A3A1PDM6</accession>
<dbReference type="SUPFAM" id="SSF52540">
    <property type="entry name" value="P-loop containing nucleoside triphosphate hydrolases"/>
    <property type="match status" value="1"/>
</dbReference>
<dbReference type="Proteomes" id="UP000265366">
    <property type="component" value="Unassembled WGS sequence"/>
</dbReference>
<dbReference type="InterPro" id="IPR011604">
    <property type="entry name" value="PDDEXK-like_dom_sf"/>
</dbReference>
<dbReference type="InterPro" id="IPR027417">
    <property type="entry name" value="P-loop_NTPase"/>
</dbReference>
<dbReference type="AlphaFoldDB" id="A0A3A1PDM6"/>
<proteinExistence type="predicted"/>
<dbReference type="RefSeq" id="WP_191229029.1">
    <property type="nucleotide sequence ID" value="NZ_QXFM01000014.1"/>
</dbReference>
<name>A0A3A1PDM6_9SPHN</name>
<comment type="caution">
    <text evidence="2">The sequence shown here is derived from an EMBL/GenBank/DDBJ whole genome shotgun (WGS) entry which is preliminary data.</text>
</comment>
<protein>
    <submittedName>
        <fullName evidence="2">Double-strand break repair protein AddB</fullName>
    </submittedName>
</protein>